<evidence type="ECO:0000313" key="2">
    <source>
        <dbReference type="EMBL" id="KAH3869104.1"/>
    </source>
</evidence>
<organism evidence="2 3">
    <name type="scientific">Dreissena polymorpha</name>
    <name type="common">Zebra mussel</name>
    <name type="synonym">Mytilus polymorpha</name>
    <dbReference type="NCBI Taxonomy" id="45954"/>
    <lineage>
        <taxon>Eukaryota</taxon>
        <taxon>Metazoa</taxon>
        <taxon>Spiralia</taxon>
        <taxon>Lophotrochozoa</taxon>
        <taxon>Mollusca</taxon>
        <taxon>Bivalvia</taxon>
        <taxon>Autobranchia</taxon>
        <taxon>Heteroconchia</taxon>
        <taxon>Euheterodonta</taxon>
        <taxon>Imparidentia</taxon>
        <taxon>Neoheterodontei</taxon>
        <taxon>Myida</taxon>
        <taxon>Dreissenoidea</taxon>
        <taxon>Dreissenidae</taxon>
        <taxon>Dreissena</taxon>
    </lineage>
</organism>
<name>A0A9D4M3M2_DREPO</name>
<dbReference type="Proteomes" id="UP000828390">
    <property type="component" value="Unassembled WGS sequence"/>
</dbReference>
<reference evidence="2" key="2">
    <citation type="submission" date="2020-11" db="EMBL/GenBank/DDBJ databases">
        <authorList>
            <person name="McCartney M.A."/>
            <person name="Auch B."/>
            <person name="Kono T."/>
            <person name="Mallez S."/>
            <person name="Becker A."/>
            <person name="Gohl D.M."/>
            <person name="Silverstein K.A.T."/>
            <person name="Koren S."/>
            <person name="Bechman K.B."/>
            <person name="Herman A."/>
            <person name="Abrahante J.E."/>
            <person name="Garbe J."/>
        </authorList>
    </citation>
    <scope>NUCLEOTIDE SEQUENCE</scope>
    <source>
        <strain evidence="2">Duluth1</strain>
        <tissue evidence="2">Whole animal</tissue>
    </source>
</reference>
<comment type="caution">
    <text evidence="2">The sequence shown here is derived from an EMBL/GenBank/DDBJ whole genome shotgun (WGS) entry which is preliminary data.</text>
</comment>
<dbReference type="EMBL" id="JAIWYP010000002">
    <property type="protein sequence ID" value="KAH3869104.1"/>
    <property type="molecule type" value="Genomic_DNA"/>
</dbReference>
<feature type="domain" description="Mab-21-like HhH/H2TH-like" evidence="1">
    <location>
        <begin position="11"/>
        <end position="73"/>
    </location>
</feature>
<sequence length="194" mass="23072">MIAKVILKPRHKEETSYIMKNIVLWLAENNPQSMFNERSLFYWIRESLLELRTALSKKHLQYYMIPDRNLMAANGLTDEQGRLWIATITDMIHEGPNMILRLPMIRQAIISHPEPLLWYNRTRIELEIIVLEVIKSVPPTGCFFTYILHHLDRHGLLNRWAEILADIDEKISYEERPDMNYQAQIENVMCRLLK</sequence>
<protein>
    <recommendedName>
        <fullName evidence="1">Mab-21-like HhH/H2TH-like domain-containing protein</fullName>
    </recommendedName>
</protein>
<gene>
    <name evidence="2" type="ORF">DPMN_032263</name>
</gene>
<keyword evidence="3" id="KW-1185">Reference proteome</keyword>
<accession>A0A9D4M3M2</accession>
<dbReference type="InterPro" id="IPR046906">
    <property type="entry name" value="Mab-21_HhH/H2TH-like"/>
</dbReference>
<evidence type="ECO:0000313" key="3">
    <source>
        <dbReference type="Proteomes" id="UP000828390"/>
    </source>
</evidence>
<dbReference type="Pfam" id="PF20266">
    <property type="entry name" value="Mab-21_C"/>
    <property type="match status" value="1"/>
</dbReference>
<dbReference type="Gene3D" id="1.10.1410.40">
    <property type="match status" value="1"/>
</dbReference>
<reference evidence="2" key="1">
    <citation type="journal article" date="2019" name="bioRxiv">
        <title>The Genome of the Zebra Mussel, Dreissena polymorpha: A Resource for Invasive Species Research.</title>
        <authorList>
            <person name="McCartney M.A."/>
            <person name="Auch B."/>
            <person name="Kono T."/>
            <person name="Mallez S."/>
            <person name="Zhang Y."/>
            <person name="Obille A."/>
            <person name="Becker A."/>
            <person name="Abrahante J.E."/>
            <person name="Garbe J."/>
            <person name="Badalamenti J.P."/>
            <person name="Herman A."/>
            <person name="Mangelson H."/>
            <person name="Liachko I."/>
            <person name="Sullivan S."/>
            <person name="Sone E.D."/>
            <person name="Koren S."/>
            <person name="Silverstein K.A.T."/>
            <person name="Beckman K.B."/>
            <person name="Gohl D.M."/>
        </authorList>
    </citation>
    <scope>NUCLEOTIDE SEQUENCE</scope>
    <source>
        <strain evidence="2">Duluth1</strain>
        <tissue evidence="2">Whole animal</tissue>
    </source>
</reference>
<dbReference type="AlphaFoldDB" id="A0A9D4M3M2"/>
<evidence type="ECO:0000259" key="1">
    <source>
        <dbReference type="Pfam" id="PF20266"/>
    </source>
</evidence>
<proteinExistence type="predicted"/>